<keyword evidence="4" id="KW-1185">Reference proteome</keyword>
<organism evidence="2">
    <name type="scientific">Glycine soja</name>
    <name type="common">Wild soybean</name>
    <dbReference type="NCBI Taxonomy" id="3848"/>
    <lineage>
        <taxon>Eukaryota</taxon>
        <taxon>Viridiplantae</taxon>
        <taxon>Streptophyta</taxon>
        <taxon>Embryophyta</taxon>
        <taxon>Tracheophyta</taxon>
        <taxon>Spermatophyta</taxon>
        <taxon>Magnoliopsida</taxon>
        <taxon>eudicotyledons</taxon>
        <taxon>Gunneridae</taxon>
        <taxon>Pentapetalae</taxon>
        <taxon>rosids</taxon>
        <taxon>fabids</taxon>
        <taxon>Fabales</taxon>
        <taxon>Fabaceae</taxon>
        <taxon>Papilionoideae</taxon>
        <taxon>50 kb inversion clade</taxon>
        <taxon>NPAAA clade</taxon>
        <taxon>indigoferoid/millettioid clade</taxon>
        <taxon>Phaseoleae</taxon>
        <taxon>Glycine</taxon>
        <taxon>Glycine subgen. Soja</taxon>
    </lineage>
</organism>
<protein>
    <recommendedName>
        <fullName evidence="5">Agamous-like MADS-box protein AGL80</fullName>
    </recommendedName>
</protein>
<reference evidence="3 4" key="2">
    <citation type="submission" date="2018-09" db="EMBL/GenBank/DDBJ databases">
        <title>A high-quality reference genome of wild soybean provides a powerful tool to mine soybean genomes.</title>
        <authorList>
            <person name="Xie M."/>
            <person name="Chung C.Y.L."/>
            <person name="Li M.-W."/>
            <person name="Wong F.-L."/>
            <person name="Chan T.-F."/>
            <person name="Lam H.-M."/>
        </authorList>
    </citation>
    <scope>NUCLEOTIDE SEQUENCE [LARGE SCALE GENOMIC DNA]</scope>
    <source>
        <strain evidence="4">cv. W05</strain>
        <tissue evidence="3">Hypocotyl of etiolated seedlings</tissue>
    </source>
</reference>
<dbReference type="Proteomes" id="UP000289340">
    <property type="component" value="Chromosome 14"/>
</dbReference>
<feature type="region of interest" description="Disordered" evidence="1">
    <location>
        <begin position="38"/>
        <end position="58"/>
    </location>
</feature>
<evidence type="ECO:0000313" key="2">
    <source>
        <dbReference type="EMBL" id="KHN01886.1"/>
    </source>
</evidence>
<evidence type="ECO:0000313" key="4">
    <source>
        <dbReference type="Proteomes" id="UP000289340"/>
    </source>
</evidence>
<dbReference type="AlphaFoldDB" id="A0A0B2NXL7"/>
<proteinExistence type="predicted"/>
<sequence length="136" mass="16156">MFIKRRVKLVLILTNKSVRQESFCRKKKSIMGKLKEVRTVKSDQEQQRRRTKSKEEMHMEKMIKEAKQELRKLEEENRTKELLIHMFNVRAETGSFPVLKGLTEKELKGLQDLINMNVNKINQELEELKKDEATAV</sequence>
<evidence type="ECO:0000313" key="3">
    <source>
        <dbReference type="EMBL" id="RZB69957.1"/>
    </source>
</evidence>
<evidence type="ECO:0008006" key="5">
    <source>
        <dbReference type="Google" id="ProtNLM"/>
    </source>
</evidence>
<accession>A0A0B2NXL7</accession>
<name>A0A0B2NXL7_GLYSO</name>
<dbReference type="EMBL" id="KN670731">
    <property type="protein sequence ID" value="KHN01886.1"/>
    <property type="molecule type" value="Genomic_DNA"/>
</dbReference>
<reference evidence="2" key="1">
    <citation type="submission" date="2014-07" db="EMBL/GenBank/DDBJ databases">
        <title>Identification of a novel salt tolerance gene in wild soybean by whole-genome sequencing.</title>
        <authorList>
            <person name="Lam H.-M."/>
            <person name="Qi X."/>
            <person name="Li M.-W."/>
            <person name="Liu X."/>
            <person name="Xie M."/>
            <person name="Ni M."/>
            <person name="Xu X."/>
        </authorList>
    </citation>
    <scope>NUCLEOTIDE SEQUENCE [LARGE SCALE GENOMIC DNA]</scope>
    <source>
        <tissue evidence="2">Root</tissue>
    </source>
</reference>
<evidence type="ECO:0000256" key="1">
    <source>
        <dbReference type="SAM" id="MobiDB-lite"/>
    </source>
</evidence>
<gene>
    <name evidence="3" type="ORF">D0Y65_039328</name>
    <name evidence="2" type="ORF">glysoja_044812</name>
</gene>
<dbReference type="EMBL" id="QZWG01000014">
    <property type="protein sequence ID" value="RZB69957.1"/>
    <property type="molecule type" value="Genomic_DNA"/>
</dbReference>
<dbReference type="Proteomes" id="UP000053555">
    <property type="component" value="Unassembled WGS sequence"/>
</dbReference>